<dbReference type="EMBL" id="OX458333">
    <property type="protein sequence ID" value="CAI8894161.1"/>
    <property type="molecule type" value="Genomic_DNA"/>
</dbReference>
<dbReference type="SUPFAM" id="SSF56645">
    <property type="entry name" value="Acyl-CoA dehydrogenase NM domain-like"/>
    <property type="match status" value="1"/>
</dbReference>
<organism evidence="1 2">
    <name type="scientific">Methylocaldum szegediense</name>
    <dbReference type="NCBI Taxonomy" id="73780"/>
    <lineage>
        <taxon>Bacteria</taxon>
        <taxon>Pseudomonadati</taxon>
        <taxon>Pseudomonadota</taxon>
        <taxon>Gammaproteobacteria</taxon>
        <taxon>Methylococcales</taxon>
        <taxon>Methylococcaceae</taxon>
        <taxon>Methylocaldum</taxon>
    </lineage>
</organism>
<dbReference type="RefSeq" id="WP_026610995.1">
    <property type="nucleotide sequence ID" value="NZ_OX458333.1"/>
</dbReference>
<dbReference type="Proteomes" id="UP001162030">
    <property type="component" value="Chromosome"/>
</dbReference>
<dbReference type="InterPro" id="IPR037069">
    <property type="entry name" value="AcylCoA_DH/ox_N_sf"/>
</dbReference>
<accession>A0ABM9I4U8</accession>
<evidence type="ECO:0000313" key="2">
    <source>
        <dbReference type="Proteomes" id="UP001162030"/>
    </source>
</evidence>
<protein>
    <submittedName>
        <fullName evidence="1">Uncharacterized protein</fullName>
    </submittedName>
</protein>
<proteinExistence type="predicted"/>
<dbReference type="InterPro" id="IPR009100">
    <property type="entry name" value="AcylCoA_DH/oxidase_NM_dom_sf"/>
</dbReference>
<sequence>MSTTDSVLNRGREIEPIIRQYAAATENDCKLAAPVAKAMQEPGLYRLWRSKAFEEFGAELVIGLRVIEEISRIDGAAGWNLPIAVAHDMFAPWFGDQAARDIRIRRNSRRLLQPGTQGGSGRGRLPYLWTHGLRERRATCHGFSRFRDDPR</sequence>
<reference evidence="1 2" key="1">
    <citation type="submission" date="2023-03" db="EMBL/GenBank/DDBJ databases">
        <authorList>
            <person name="Pearce D."/>
        </authorList>
    </citation>
    <scope>NUCLEOTIDE SEQUENCE [LARGE SCALE GENOMIC DNA]</scope>
    <source>
        <strain evidence="1">Msz</strain>
    </source>
</reference>
<gene>
    <name evidence="1" type="ORF">MSZNOR_3305</name>
</gene>
<keyword evidence="2" id="KW-1185">Reference proteome</keyword>
<dbReference type="Gene3D" id="1.10.540.10">
    <property type="entry name" value="Acyl-CoA dehydrogenase/oxidase, N-terminal domain"/>
    <property type="match status" value="1"/>
</dbReference>
<evidence type="ECO:0000313" key="1">
    <source>
        <dbReference type="EMBL" id="CAI8894161.1"/>
    </source>
</evidence>
<name>A0ABM9I4U8_9GAMM</name>